<dbReference type="Gene3D" id="2.60.20.10">
    <property type="entry name" value="Crystallins"/>
    <property type="match status" value="1"/>
</dbReference>
<proteinExistence type="predicted"/>
<dbReference type="AlphaFoldDB" id="A0A8B7NJE7"/>
<evidence type="ECO:0000256" key="1">
    <source>
        <dbReference type="SAM" id="SignalP"/>
    </source>
</evidence>
<sequence length="206" mass="22257">MRQVIKLLLFSCVASVICQDAGLWAEVYMEVGGEGQSLYTRDYLSDFTSLVPGASSICGAGVWLLYEKPKYDGSGTGQSHVFLGSGDCQDIPFNATSIRQAGSPSVFDRPSLTLYAYTHFRSLELYITEDLPFLGVFSDQAYSAVVTGSLPWTVYTYDSYGGQGTCLSPNETVEVGGATVGVGLFPTYYELGSSGLIRSVRRGCDF</sequence>
<dbReference type="RefSeq" id="XP_018013775.1">
    <property type="nucleotide sequence ID" value="XM_018158286.2"/>
</dbReference>
<reference evidence="3" key="1">
    <citation type="submission" date="2025-08" db="UniProtKB">
        <authorList>
            <consortium name="RefSeq"/>
        </authorList>
    </citation>
    <scope>IDENTIFICATION</scope>
    <source>
        <tissue evidence="3">Whole organism</tissue>
    </source>
</reference>
<organism evidence="2 3">
    <name type="scientific">Hyalella azteca</name>
    <name type="common">Amphipod</name>
    <dbReference type="NCBI Taxonomy" id="294128"/>
    <lineage>
        <taxon>Eukaryota</taxon>
        <taxon>Metazoa</taxon>
        <taxon>Ecdysozoa</taxon>
        <taxon>Arthropoda</taxon>
        <taxon>Crustacea</taxon>
        <taxon>Multicrustacea</taxon>
        <taxon>Malacostraca</taxon>
        <taxon>Eumalacostraca</taxon>
        <taxon>Peracarida</taxon>
        <taxon>Amphipoda</taxon>
        <taxon>Senticaudata</taxon>
        <taxon>Talitrida</taxon>
        <taxon>Talitroidea</taxon>
        <taxon>Hyalellidae</taxon>
        <taxon>Hyalella</taxon>
    </lineage>
</organism>
<dbReference type="InterPro" id="IPR011024">
    <property type="entry name" value="G_crystallin-like"/>
</dbReference>
<dbReference type="SUPFAM" id="SSF49695">
    <property type="entry name" value="gamma-Crystallin-like"/>
    <property type="match status" value="1"/>
</dbReference>
<keyword evidence="1" id="KW-0732">Signal</keyword>
<evidence type="ECO:0000313" key="3">
    <source>
        <dbReference type="RefSeq" id="XP_018013775.1"/>
    </source>
</evidence>
<name>A0A8B7NJE7_HYAAZ</name>
<gene>
    <name evidence="3" type="primary">LOC108670793</name>
</gene>
<dbReference type="KEGG" id="hazt:108670793"/>
<keyword evidence="2" id="KW-1185">Reference proteome</keyword>
<accession>A0A8B7NJE7</accession>
<feature type="signal peptide" evidence="1">
    <location>
        <begin position="1"/>
        <end position="18"/>
    </location>
</feature>
<dbReference type="Proteomes" id="UP000694843">
    <property type="component" value="Unplaced"/>
</dbReference>
<evidence type="ECO:0000313" key="2">
    <source>
        <dbReference type="Proteomes" id="UP000694843"/>
    </source>
</evidence>
<protein>
    <submittedName>
        <fullName evidence="3">Uncharacterized protein LOC108670793</fullName>
    </submittedName>
</protein>
<feature type="chain" id="PRO_5034143209" evidence="1">
    <location>
        <begin position="19"/>
        <end position="206"/>
    </location>
</feature>
<dbReference type="GeneID" id="108670793"/>
<dbReference type="OrthoDB" id="8407241at2759"/>